<accession>A0AAP0IBS6</accession>
<name>A0AAP0IBS6_9MAGN</name>
<reference evidence="1 2" key="1">
    <citation type="submission" date="2024-01" db="EMBL/GenBank/DDBJ databases">
        <title>Genome assemblies of Stephania.</title>
        <authorList>
            <person name="Yang L."/>
        </authorList>
    </citation>
    <scope>NUCLEOTIDE SEQUENCE [LARGE SCALE GENOMIC DNA]</scope>
    <source>
        <strain evidence="1">JXDWG</strain>
        <tissue evidence="1">Leaf</tissue>
    </source>
</reference>
<keyword evidence="2" id="KW-1185">Reference proteome</keyword>
<dbReference type="Proteomes" id="UP001419268">
    <property type="component" value="Unassembled WGS sequence"/>
</dbReference>
<comment type="caution">
    <text evidence="1">The sequence shown here is derived from an EMBL/GenBank/DDBJ whole genome shotgun (WGS) entry which is preliminary data.</text>
</comment>
<gene>
    <name evidence="1" type="ORF">Scep_019851</name>
</gene>
<evidence type="ECO:0000313" key="1">
    <source>
        <dbReference type="EMBL" id="KAK9112332.1"/>
    </source>
</evidence>
<evidence type="ECO:0000313" key="2">
    <source>
        <dbReference type="Proteomes" id="UP001419268"/>
    </source>
</evidence>
<organism evidence="1 2">
    <name type="scientific">Stephania cephalantha</name>
    <dbReference type="NCBI Taxonomy" id="152367"/>
    <lineage>
        <taxon>Eukaryota</taxon>
        <taxon>Viridiplantae</taxon>
        <taxon>Streptophyta</taxon>
        <taxon>Embryophyta</taxon>
        <taxon>Tracheophyta</taxon>
        <taxon>Spermatophyta</taxon>
        <taxon>Magnoliopsida</taxon>
        <taxon>Ranunculales</taxon>
        <taxon>Menispermaceae</taxon>
        <taxon>Menispermoideae</taxon>
        <taxon>Cissampelideae</taxon>
        <taxon>Stephania</taxon>
    </lineage>
</organism>
<sequence>MSKNEKKRSKNLLKSDRRCGMQGWRCRRTKENMEDLGTAWERRQVKKTKA</sequence>
<protein>
    <submittedName>
        <fullName evidence="1">Uncharacterized protein</fullName>
    </submittedName>
</protein>
<dbReference type="AlphaFoldDB" id="A0AAP0IBS6"/>
<dbReference type="EMBL" id="JBBNAG010000008">
    <property type="protein sequence ID" value="KAK9112332.1"/>
    <property type="molecule type" value="Genomic_DNA"/>
</dbReference>
<proteinExistence type="predicted"/>